<evidence type="ECO:0000259" key="5">
    <source>
        <dbReference type="PROSITE" id="PS51755"/>
    </source>
</evidence>
<dbReference type="SMART" id="SM00448">
    <property type="entry name" value="REC"/>
    <property type="match status" value="1"/>
</dbReference>
<dbReference type="InterPro" id="IPR011006">
    <property type="entry name" value="CheY-like_superfamily"/>
</dbReference>
<dbReference type="CDD" id="cd00383">
    <property type="entry name" value="trans_reg_C"/>
    <property type="match status" value="1"/>
</dbReference>
<dbReference type="SUPFAM" id="SSF52172">
    <property type="entry name" value="CheY-like"/>
    <property type="match status" value="1"/>
</dbReference>
<dbReference type="PANTHER" id="PTHR48111">
    <property type="entry name" value="REGULATOR OF RPOS"/>
    <property type="match status" value="1"/>
</dbReference>
<dbReference type="InterPro" id="IPR036388">
    <property type="entry name" value="WH-like_DNA-bd_sf"/>
</dbReference>
<comment type="caution">
    <text evidence="6">The sequence shown here is derived from an EMBL/GenBank/DDBJ whole genome shotgun (WGS) entry which is preliminary data.</text>
</comment>
<evidence type="ECO:0000256" key="3">
    <source>
        <dbReference type="PROSITE-ProRule" id="PRU01091"/>
    </source>
</evidence>
<dbReference type="InterPro" id="IPR039420">
    <property type="entry name" value="WalR-like"/>
</dbReference>
<dbReference type="EMBL" id="JBHRYN010000011">
    <property type="protein sequence ID" value="MFC3701933.1"/>
    <property type="molecule type" value="Genomic_DNA"/>
</dbReference>
<keyword evidence="7" id="KW-1185">Reference proteome</keyword>
<dbReference type="Proteomes" id="UP001595710">
    <property type="component" value="Unassembled WGS sequence"/>
</dbReference>
<dbReference type="PROSITE" id="PS50110">
    <property type="entry name" value="RESPONSE_REGULATORY"/>
    <property type="match status" value="1"/>
</dbReference>
<proteinExistence type="predicted"/>
<dbReference type="RefSeq" id="WP_377362910.1">
    <property type="nucleotide sequence ID" value="NZ_JBHRYN010000011.1"/>
</dbReference>
<dbReference type="InterPro" id="IPR001789">
    <property type="entry name" value="Sig_transdc_resp-reg_receiver"/>
</dbReference>
<dbReference type="Pfam" id="PF00072">
    <property type="entry name" value="Response_reg"/>
    <property type="match status" value="1"/>
</dbReference>
<dbReference type="Gene3D" id="6.10.250.690">
    <property type="match status" value="1"/>
</dbReference>
<evidence type="ECO:0000313" key="7">
    <source>
        <dbReference type="Proteomes" id="UP001595710"/>
    </source>
</evidence>
<dbReference type="Pfam" id="PF00486">
    <property type="entry name" value="Trans_reg_C"/>
    <property type="match status" value="1"/>
</dbReference>
<dbReference type="PROSITE" id="PS51755">
    <property type="entry name" value="OMPR_PHOB"/>
    <property type="match status" value="1"/>
</dbReference>
<reference evidence="7" key="1">
    <citation type="journal article" date="2019" name="Int. J. Syst. Evol. Microbiol.">
        <title>The Global Catalogue of Microorganisms (GCM) 10K type strain sequencing project: providing services to taxonomists for standard genome sequencing and annotation.</title>
        <authorList>
            <consortium name="The Broad Institute Genomics Platform"/>
            <consortium name="The Broad Institute Genome Sequencing Center for Infectious Disease"/>
            <person name="Wu L."/>
            <person name="Ma J."/>
        </authorList>
    </citation>
    <scope>NUCLEOTIDE SEQUENCE [LARGE SCALE GENOMIC DNA]</scope>
    <source>
        <strain evidence="7">CECT 8288</strain>
    </source>
</reference>
<name>A0ABV7WRK9_9GAMM</name>
<evidence type="ECO:0000259" key="4">
    <source>
        <dbReference type="PROSITE" id="PS50110"/>
    </source>
</evidence>
<protein>
    <submittedName>
        <fullName evidence="6">Response regulator transcription factor</fullName>
    </submittedName>
</protein>
<dbReference type="InterPro" id="IPR001867">
    <property type="entry name" value="OmpR/PhoB-type_DNA-bd"/>
</dbReference>
<sequence length="228" mass="25766">MQTDFEYATISLVEDDAGLAELTATYLESHGYSVDIIVNGLDAVKRIPETNPDLVILDIMLPGLDGMAVCQKLRQSFYGPILFLTARGDSIDEILGLEIGGDDYLAKPVEPRRLLARVRAMLRRQTTDISTTIGNQSQSDFRFDKVKQEVYFQDSRVELTQPEFRLLLCLKEAQGKIVSRDDIMKTIRGIEYDGVSRTADILVSEVRKKLPQGEWIKTIRGQGYTWTE</sequence>
<organism evidence="6 7">
    <name type="scientific">Reinekea marina</name>
    <dbReference type="NCBI Taxonomy" id="1310421"/>
    <lineage>
        <taxon>Bacteria</taxon>
        <taxon>Pseudomonadati</taxon>
        <taxon>Pseudomonadota</taxon>
        <taxon>Gammaproteobacteria</taxon>
        <taxon>Oceanospirillales</taxon>
        <taxon>Saccharospirillaceae</taxon>
        <taxon>Reinekea</taxon>
    </lineage>
</organism>
<dbReference type="InterPro" id="IPR016032">
    <property type="entry name" value="Sig_transdc_resp-reg_C-effctor"/>
</dbReference>
<feature type="domain" description="Response regulatory" evidence="4">
    <location>
        <begin position="9"/>
        <end position="122"/>
    </location>
</feature>
<dbReference type="PANTHER" id="PTHR48111:SF47">
    <property type="entry name" value="TRANSCRIPTIONAL REGULATORY PROTEIN RSTA"/>
    <property type="match status" value="1"/>
</dbReference>
<feature type="DNA-binding region" description="OmpR/PhoB-type" evidence="3">
    <location>
        <begin position="128"/>
        <end position="228"/>
    </location>
</feature>
<evidence type="ECO:0000256" key="1">
    <source>
        <dbReference type="ARBA" id="ARBA00023125"/>
    </source>
</evidence>
<feature type="modified residue" description="4-aspartylphosphate" evidence="2">
    <location>
        <position position="58"/>
    </location>
</feature>
<keyword evidence="2" id="KW-0597">Phosphoprotein</keyword>
<dbReference type="SMART" id="SM00862">
    <property type="entry name" value="Trans_reg_C"/>
    <property type="match status" value="1"/>
</dbReference>
<gene>
    <name evidence="6" type="ORF">ACFOND_09805</name>
</gene>
<accession>A0ABV7WRK9</accession>
<dbReference type="Gene3D" id="1.10.10.10">
    <property type="entry name" value="Winged helix-like DNA-binding domain superfamily/Winged helix DNA-binding domain"/>
    <property type="match status" value="1"/>
</dbReference>
<feature type="domain" description="OmpR/PhoB-type" evidence="5">
    <location>
        <begin position="128"/>
        <end position="228"/>
    </location>
</feature>
<evidence type="ECO:0000256" key="2">
    <source>
        <dbReference type="PROSITE-ProRule" id="PRU00169"/>
    </source>
</evidence>
<dbReference type="SUPFAM" id="SSF46894">
    <property type="entry name" value="C-terminal effector domain of the bipartite response regulators"/>
    <property type="match status" value="1"/>
</dbReference>
<keyword evidence="1 3" id="KW-0238">DNA-binding</keyword>
<dbReference type="Gene3D" id="3.40.50.2300">
    <property type="match status" value="1"/>
</dbReference>
<evidence type="ECO:0000313" key="6">
    <source>
        <dbReference type="EMBL" id="MFC3701933.1"/>
    </source>
</evidence>